<accession>A0A552X691</accession>
<dbReference type="CDD" id="cd12108">
    <property type="entry name" value="Hr-like"/>
    <property type="match status" value="1"/>
</dbReference>
<reference evidence="6 7" key="1">
    <citation type="submission" date="2019-07" db="EMBL/GenBank/DDBJ databases">
        <authorList>
            <person name="Yang M."/>
            <person name="Zhao D."/>
            <person name="Xiang H."/>
        </authorList>
    </citation>
    <scope>NUCLEOTIDE SEQUENCE [LARGE SCALE GENOMIC DNA]</scope>
    <source>
        <strain evidence="6 7">IM1326</strain>
    </source>
</reference>
<dbReference type="InterPro" id="IPR012312">
    <property type="entry name" value="Hemerythrin-like"/>
</dbReference>
<evidence type="ECO:0000256" key="2">
    <source>
        <dbReference type="ARBA" id="ARBA00022490"/>
    </source>
</evidence>
<keyword evidence="7" id="KW-1185">Reference proteome</keyword>
<comment type="subcellular location">
    <subcellularLocation>
        <location evidence="1">Cytoplasm</location>
    </subcellularLocation>
</comment>
<evidence type="ECO:0000256" key="4">
    <source>
        <dbReference type="ARBA" id="ARBA00023004"/>
    </source>
</evidence>
<gene>
    <name evidence="6" type="ORF">FM042_01960</name>
</gene>
<evidence type="ECO:0000313" key="6">
    <source>
        <dbReference type="EMBL" id="TRW50512.1"/>
    </source>
</evidence>
<dbReference type="AlphaFoldDB" id="A0A552X691"/>
<dbReference type="InterPro" id="IPR019903">
    <property type="entry name" value="RIC_family"/>
</dbReference>
<dbReference type="GO" id="GO:0046872">
    <property type="term" value="F:metal ion binding"/>
    <property type="evidence" value="ECO:0007669"/>
    <property type="project" value="UniProtKB-KW"/>
</dbReference>
<comment type="caution">
    <text evidence="6">The sequence shown here is derived from an EMBL/GenBank/DDBJ whole genome shotgun (WGS) entry which is preliminary data.</text>
</comment>
<dbReference type="PANTHER" id="PTHR36438">
    <property type="entry name" value="IRON-SULFUR CLUSTER REPAIR PROTEIN YTFE"/>
    <property type="match status" value="1"/>
</dbReference>
<evidence type="ECO:0000313" key="7">
    <source>
        <dbReference type="Proteomes" id="UP000320359"/>
    </source>
</evidence>
<sequence length="170" mass="19568">MALINEPVRALRDRTNNELVSFVLERFHKVHREQLSELLELAEKIERVHGDHPESPTGLYSLLSRIEKELEQHMMKEEQILFPMLLNGQYPAGPIMVMTSEHDEHEAAIAQILDVTNQLTIPEDGCGTWRHLYAKLNEFITDIRTHIEIENKVLFVSEHARSGQCCGSCQ</sequence>
<dbReference type="Pfam" id="PF01814">
    <property type="entry name" value="Hemerythrin"/>
    <property type="match status" value="1"/>
</dbReference>
<dbReference type="EMBL" id="VJWL01000001">
    <property type="protein sequence ID" value="TRW50512.1"/>
    <property type="molecule type" value="Genomic_DNA"/>
</dbReference>
<feature type="domain" description="Hemerythrin-like" evidence="5">
    <location>
        <begin position="23"/>
        <end position="155"/>
    </location>
</feature>
<dbReference type="Proteomes" id="UP000320359">
    <property type="component" value="Unassembled WGS sequence"/>
</dbReference>
<evidence type="ECO:0000256" key="3">
    <source>
        <dbReference type="ARBA" id="ARBA00022723"/>
    </source>
</evidence>
<dbReference type="PANTHER" id="PTHR36438:SF1">
    <property type="entry name" value="IRON-SULFUR CLUSTER REPAIR PROTEIN YTFE"/>
    <property type="match status" value="1"/>
</dbReference>
<evidence type="ECO:0000259" key="5">
    <source>
        <dbReference type="Pfam" id="PF01814"/>
    </source>
</evidence>
<keyword evidence="2" id="KW-0963">Cytoplasm</keyword>
<name>A0A552X691_9GAMM</name>
<evidence type="ECO:0000256" key="1">
    <source>
        <dbReference type="ARBA" id="ARBA00004496"/>
    </source>
</evidence>
<organism evidence="6 7">
    <name type="scientific">Aliidiomarina halalkaliphila</name>
    <dbReference type="NCBI Taxonomy" id="2593535"/>
    <lineage>
        <taxon>Bacteria</taxon>
        <taxon>Pseudomonadati</taxon>
        <taxon>Pseudomonadota</taxon>
        <taxon>Gammaproteobacteria</taxon>
        <taxon>Alteromonadales</taxon>
        <taxon>Idiomarinaceae</taxon>
        <taxon>Aliidiomarina</taxon>
    </lineage>
</organism>
<dbReference type="GO" id="GO:0005737">
    <property type="term" value="C:cytoplasm"/>
    <property type="evidence" value="ECO:0007669"/>
    <property type="project" value="UniProtKB-SubCell"/>
</dbReference>
<proteinExistence type="predicted"/>
<dbReference type="OrthoDB" id="9797132at2"/>
<keyword evidence="3" id="KW-0479">Metal-binding</keyword>
<keyword evidence="4" id="KW-0408">Iron</keyword>
<protein>
    <recommendedName>
        <fullName evidence="5">Hemerythrin-like domain-containing protein</fullName>
    </recommendedName>
</protein>
<dbReference type="Gene3D" id="1.20.120.520">
    <property type="entry name" value="nmb1532 protein domain like"/>
    <property type="match status" value="1"/>
</dbReference>